<evidence type="ECO:0000313" key="3">
    <source>
        <dbReference type="Proteomes" id="UP000092444"/>
    </source>
</evidence>
<name>A0A1B0G5Y8_GLOMM</name>
<proteinExistence type="predicted"/>
<accession>A0A1B0G5Y8</accession>
<dbReference type="EnsemblMetazoa" id="GMOY008733-RA">
    <property type="protein sequence ID" value="GMOY008733-PA"/>
    <property type="gene ID" value="GMOY008733"/>
</dbReference>
<reference evidence="2" key="1">
    <citation type="submission" date="2020-05" db="UniProtKB">
        <authorList>
            <consortium name="EnsemblMetazoa"/>
        </authorList>
    </citation>
    <scope>IDENTIFICATION</scope>
    <source>
        <strain evidence="2">Yale</strain>
    </source>
</reference>
<dbReference type="VEuPathDB" id="VectorBase:GMOY008733"/>
<protein>
    <submittedName>
        <fullName evidence="2">Uncharacterized protein</fullName>
    </submittedName>
</protein>
<organism evidence="2 3">
    <name type="scientific">Glossina morsitans morsitans</name>
    <name type="common">Savannah tsetse fly</name>
    <dbReference type="NCBI Taxonomy" id="37546"/>
    <lineage>
        <taxon>Eukaryota</taxon>
        <taxon>Metazoa</taxon>
        <taxon>Ecdysozoa</taxon>
        <taxon>Arthropoda</taxon>
        <taxon>Hexapoda</taxon>
        <taxon>Insecta</taxon>
        <taxon>Pterygota</taxon>
        <taxon>Neoptera</taxon>
        <taxon>Endopterygota</taxon>
        <taxon>Diptera</taxon>
        <taxon>Brachycera</taxon>
        <taxon>Muscomorpha</taxon>
        <taxon>Hippoboscoidea</taxon>
        <taxon>Glossinidae</taxon>
        <taxon>Glossina</taxon>
    </lineage>
</organism>
<dbReference type="STRING" id="37546.A0A1B0G5Y8"/>
<dbReference type="AlphaFoldDB" id="A0A1B0G5Y8"/>
<dbReference type="EMBL" id="CCAG010022414">
    <property type="status" value="NOT_ANNOTATED_CDS"/>
    <property type="molecule type" value="Genomic_DNA"/>
</dbReference>
<evidence type="ECO:0000313" key="2">
    <source>
        <dbReference type="EnsemblMetazoa" id="GMOY008733-PA"/>
    </source>
</evidence>
<keyword evidence="3" id="KW-1185">Reference proteome</keyword>
<evidence type="ECO:0000256" key="1">
    <source>
        <dbReference type="SAM" id="MobiDB-lite"/>
    </source>
</evidence>
<feature type="region of interest" description="Disordered" evidence="1">
    <location>
        <begin position="632"/>
        <end position="684"/>
    </location>
</feature>
<dbReference type="Proteomes" id="UP000092444">
    <property type="component" value="Unassembled WGS sequence"/>
</dbReference>
<sequence>MVDIELLNTVGATQTGITSIRHDFTFQKLVEYTTSIRSQIKDEHLMLINVYVILSVGGSCTNYFIDKVNFTGVQDRLTLWTIKIEMQNGTVIAVSHFINPHLFWYHRVHDFHELIEVEQQLQTISSGKHFAYHPKLAEKVAVNFVAWNKIVRAEVLCEAKWLNEFIVWALDYGFPFRTKKEYIFRLPTEMMGEIDHIRRGGLANILPSESEFDYLEDKIVTITKDNWQQRTCDILEKLLTDAASITFVEEFRSKDDHRWGNLIVVNHVGRTFSAREHLLSAKLALEFPKFQDIALKLKTINIQPQLSNSGKLIMRTNTIKGNMANCLTTQRSGRKADNIAKNKVEEWRVRNKHENNIIDAMSKTSIEVKTCTDNNESIQSARQLSNNGELRRGTNIISGSSTDFFTSLSPQRAIDNFDKDEIEDWRVHNKCENNIVNAISRSPVEMKKHLISTDNHESIQYAQQSTNVSCTGSTIKKQDKYSEATPATFQSSINTSKLNSIKMENTNISPGSNIGGFPCLKKMSQEDTNKNSSSPYDNLTIIPAGFDVTRLNAYRNEETHWHRRKTTRRNNWYQIISPRRLRKDATKEAAGNMELRSAFYIGTISHETKTAKEIGDVNIAITEIENVLHPLSSSDFTDSDTMHASSRHKRSRYKKLDEVERLAEMERQRRQKEAEQEISIIQTT</sequence>
<feature type="compositionally biased region" description="Basic and acidic residues" evidence="1">
    <location>
        <begin position="654"/>
        <end position="675"/>
    </location>
</feature>